<keyword evidence="1 11" id="KW-0813">Transport</keyword>
<evidence type="ECO:0000256" key="9">
    <source>
        <dbReference type="ARBA" id="ARBA00023065"/>
    </source>
</evidence>
<accession>I8J1H8</accession>
<dbReference type="PATRIC" id="fig|1196324.3.peg.2068"/>
<keyword evidence="8 11" id="KW-1133">Transmembrane helix</keyword>
<sequence>MIVICGVIYPLAMTGVSQLVFPDQANASLTKNKEGKVIGSELIGQDFKGKQFFHGRISSIENNAAASGSNNYAPSNKDLIKRVEKSIVALKKENGNVETKDIPVDLLTNSGSGLDPHISVEAAKFQVPRVSKEAGISIEKLDELIKDTTEKRSLGVFGEPRVNVLLLNLKVQELQKK</sequence>
<dbReference type="PANTHER" id="PTHR30042:SF2">
    <property type="entry name" value="POTASSIUM-TRANSPORTING ATPASE KDPC SUBUNIT"/>
    <property type="match status" value="1"/>
</dbReference>
<organism evidence="12 13">
    <name type="scientific">Fictibacillus macauensis ZFHKF-1</name>
    <dbReference type="NCBI Taxonomy" id="1196324"/>
    <lineage>
        <taxon>Bacteria</taxon>
        <taxon>Bacillati</taxon>
        <taxon>Bacillota</taxon>
        <taxon>Bacilli</taxon>
        <taxon>Bacillales</taxon>
        <taxon>Fictibacillaceae</taxon>
        <taxon>Fictibacillus</taxon>
    </lineage>
</organism>
<comment type="function">
    <text evidence="11">Part of the high-affinity ATP-driven potassium transport (or Kdp) system, which catalyzes the hydrolysis of ATP coupled with the electrogenic transport of potassium into the cytoplasm. This subunit acts as a catalytic chaperone that increases the ATP-binding affinity of the ATP-hydrolyzing subunit KdpB by the formation of a transient KdpB/KdpC/ATP ternary complex.</text>
</comment>
<keyword evidence="9 11" id="KW-0406">Ion transport</keyword>
<dbReference type="PIRSF" id="PIRSF001296">
    <property type="entry name" value="K_ATPase_KdpC"/>
    <property type="match status" value="1"/>
</dbReference>
<name>I8J1H8_9BACL</name>
<evidence type="ECO:0000256" key="6">
    <source>
        <dbReference type="ARBA" id="ARBA00022840"/>
    </source>
</evidence>
<keyword evidence="2 11" id="KW-1003">Cell membrane</keyword>
<gene>
    <name evidence="11" type="primary">kdpC</name>
    <name evidence="12" type="ORF">A374_10133</name>
</gene>
<dbReference type="Proteomes" id="UP000004080">
    <property type="component" value="Unassembled WGS sequence"/>
</dbReference>
<dbReference type="eggNOG" id="COG2156">
    <property type="taxonomic scope" value="Bacteria"/>
</dbReference>
<evidence type="ECO:0000313" key="13">
    <source>
        <dbReference type="Proteomes" id="UP000004080"/>
    </source>
</evidence>
<dbReference type="AlphaFoldDB" id="I8J1H8"/>
<keyword evidence="3 11" id="KW-0633">Potassium transport</keyword>
<dbReference type="GO" id="GO:0005886">
    <property type="term" value="C:plasma membrane"/>
    <property type="evidence" value="ECO:0007669"/>
    <property type="project" value="UniProtKB-SubCell"/>
</dbReference>
<keyword evidence="10 11" id="KW-0472">Membrane</keyword>
<evidence type="ECO:0000256" key="2">
    <source>
        <dbReference type="ARBA" id="ARBA00022475"/>
    </source>
</evidence>
<reference evidence="12 13" key="1">
    <citation type="journal article" date="2012" name="J. Bacteriol.">
        <title>Genome of Bacillus macauensis ZFHKF-1, a Long-Chain-Forming Bacterium.</title>
        <authorList>
            <person name="Cai L."/>
            <person name="Zhang T."/>
        </authorList>
    </citation>
    <scope>NUCLEOTIDE SEQUENCE [LARGE SCALE GENOMIC DNA]</scope>
    <source>
        <strain evidence="12 13">ZFHKF-1</strain>
    </source>
</reference>
<comment type="subunit">
    <text evidence="11">The system is composed of three essential subunits: KdpA, KdpB and KdpC.</text>
</comment>
<evidence type="ECO:0000256" key="1">
    <source>
        <dbReference type="ARBA" id="ARBA00022448"/>
    </source>
</evidence>
<comment type="caution">
    <text evidence="12">The sequence shown here is derived from an EMBL/GenBank/DDBJ whole genome shotgun (WGS) entry which is preliminary data.</text>
</comment>
<dbReference type="PANTHER" id="PTHR30042">
    <property type="entry name" value="POTASSIUM-TRANSPORTING ATPASE C CHAIN"/>
    <property type="match status" value="1"/>
</dbReference>
<evidence type="ECO:0000313" key="12">
    <source>
        <dbReference type="EMBL" id="EIT85586.1"/>
    </source>
</evidence>
<dbReference type="GO" id="GO:0005524">
    <property type="term" value="F:ATP binding"/>
    <property type="evidence" value="ECO:0007669"/>
    <property type="project" value="UniProtKB-UniRule"/>
</dbReference>
<dbReference type="HAMAP" id="MF_00276">
    <property type="entry name" value="KdpC"/>
    <property type="match status" value="1"/>
</dbReference>
<keyword evidence="6 11" id="KW-0067">ATP-binding</keyword>
<keyword evidence="13" id="KW-1185">Reference proteome</keyword>
<dbReference type="InterPro" id="IPR003820">
    <property type="entry name" value="KdpC"/>
</dbReference>
<evidence type="ECO:0000256" key="5">
    <source>
        <dbReference type="ARBA" id="ARBA00022741"/>
    </source>
</evidence>
<dbReference type="Pfam" id="PF02669">
    <property type="entry name" value="KdpC"/>
    <property type="match status" value="1"/>
</dbReference>
<comment type="similarity">
    <text evidence="11">Belongs to the KdpC family.</text>
</comment>
<evidence type="ECO:0000256" key="8">
    <source>
        <dbReference type="ARBA" id="ARBA00022989"/>
    </source>
</evidence>
<dbReference type="GO" id="GO:0008556">
    <property type="term" value="F:P-type potassium transmembrane transporter activity"/>
    <property type="evidence" value="ECO:0007669"/>
    <property type="project" value="InterPro"/>
</dbReference>
<dbReference type="STRING" id="1196324.A374_10133"/>
<evidence type="ECO:0000256" key="10">
    <source>
        <dbReference type="ARBA" id="ARBA00023136"/>
    </source>
</evidence>
<evidence type="ECO:0000256" key="11">
    <source>
        <dbReference type="HAMAP-Rule" id="MF_00276"/>
    </source>
</evidence>
<dbReference type="NCBIfam" id="NF001454">
    <property type="entry name" value="PRK00315.1"/>
    <property type="match status" value="1"/>
</dbReference>
<proteinExistence type="inferred from homology"/>
<evidence type="ECO:0000256" key="7">
    <source>
        <dbReference type="ARBA" id="ARBA00022958"/>
    </source>
</evidence>
<dbReference type="EMBL" id="AKKV01000025">
    <property type="protein sequence ID" value="EIT85586.1"/>
    <property type="molecule type" value="Genomic_DNA"/>
</dbReference>
<keyword evidence="7 11" id="KW-0630">Potassium</keyword>
<protein>
    <recommendedName>
        <fullName evidence="11">Potassium-transporting ATPase KdpC subunit</fullName>
    </recommendedName>
    <alternativeName>
        <fullName evidence="11">ATP phosphohydrolase [potassium-transporting] C chain</fullName>
    </alternativeName>
    <alternativeName>
        <fullName evidence="11">Potassium-binding and translocating subunit C</fullName>
    </alternativeName>
    <alternativeName>
        <fullName evidence="11">Potassium-translocating ATPase C chain</fullName>
    </alternativeName>
</protein>
<keyword evidence="5 11" id="KW-0547">Nucleotide-binding</keyword>
<comment type="subcellular location">
    <subcellularLocation>
        <location evidence="11">Cell membrane</location>
        <topology evidence="11">Single-pass membrane protein</topology>
    </subcellularLocation>
</comment>
<dbReference type="NCBIfam" id="TIGR00681">
    <property type="entry name" value="kdpC"/>
    <property type="match status" value="1"/>
</dbReference>
<evidence type="ECO:0000256" key="4">
    <source>
        <dbReference type="ARBA" id="ARBA00022692"/>
    </source>
</evidence>
<keyword evidence="4 11" id="KW-0812">Transmembrane</keyword>
<evidence type="ECO:0000256" key="3">
    <source>
        <dbReference type="ARBA" id="ARBA00022538"/>
    </source>
</evidence>